<name>A0AAN7UKF4_9PEZI</name>
<dbReference type="PANTHER" id="PTHR35910:SF6">
    <property type="entry name" value="2EXR DOMAIN-CONTAINING PROTEIN"/>
    <property type="match status" value="1"/>
</dbReference>
<evidence type="ECO:0000256" key="1">
    <source>
        <dbReference type="SAM" id="MobiDB-lite"/>
    </source>
</evidence>
<feature type="region of interest" description="Disordered" evidence="1">
    <location>
        <begin position="324"/>
        <end position="352"/>
    </location>
</feature>
<dbReference type="InterPro" id="IPR045518">
    <property type="entry name" value="2EXR"/>
</dbReference>
<dbReference type="PANTHER" id="PTHR35910">
    <property type="entry name" value="2EXR DOMAIN-CONTAINING PROTEIN"/>
    <property type="match status" value="1"/>
</dbReference>
<proteinExistence type="predicted"/>
<feature type="compositionally biased region" description="Acidic residues" evidence="1">
    <location>
        <begin position="549"/>
        <end position="573"/>
    </location>
</feature>
<dbReference type="EMBL" id="JAWHQM010000015">
    <property type="protein sequence ID" value="KAK5630207.1"/>
    <property type="molecule type" value="Genomic_DNA"/>
</dbReference>
<evidence type="ECO:0000259" key="2">
    <source>
        <dbReference type="Pfam" id="PF20150"/>
    </source>
</evidence>
<evidence type="ECO:0000313" key="3">
    <source>
        <dbReference type="EMBL" id="KAK5630207.1"/>
    </source>
</evidence>
<feature type="compositionally biased region" description="Acidic residues" evidence="1">
    <location>
        <begin position="611"/>
        <end position="622"/>
    </location>
</feature>
<feature type="compositionally biased region" description="Low complexity" evidence="1">
    <location>
        <begin position="590"/>
        <end position="604"/>
    </location>
</feature>
<organism evidence="3 4">
    <name type="scientific">Xylaria bambusicola</name>
    <dbReference type="NCBI Taxonomy" id="326684"/>
    <lineage>
        <taxon>Eukaryota</taxon>
        <taxon>Fungi</taxon>
        <taxon>Dikarya</taxon>
        <taxon>Ascomycota</taxon>
        <taxon>Pezizomycotina</taxon>
        <taxon>Sordariomycetes</taxon>
        <taxon>Xylariomycetidae</taxon>
        <taxon>Xylariales</taxon>
        <taxon>Xylariaceae</taxon>
        <taxon>Xylaria</taxon>
    </lineage>
</organism>
<feature type="compositionally biased region" description="Basic and acidic residues" evidence="1">
    <location>
        <begin position="436"/>
        <end position="446"/>
    </location>
</feature>
<accession>A0AAN7UKF4</accession>
<feature type="compositionally biased region" description="Acidic residues" evidence="1">
    <location>
        <begin position="462"/>
        <end position="475"/>
    </location>
</feature>
<feature type="compositionally biased region" description="Acidic residues" evidence="1">
    <location>
        <begin position="635"/>
        <end position="644"/>
    </location>
</feature>
<sequence length="644" mass="72639">MSDQSDNEDGLSSNAAESLIDQGSDDSETDRGEGLFDMEAEESDGQHEDEDEDGDGDEYEYDIHSDDGPQYFPQFSRLPPELRAMIWEAVDPHLKSKGRVLALNMVKFPQPDLWESALLAEQTAPARALLAASKESRDIALKHYPNAVRIERGTCDIRFNSSSDIILLHPREQQPPDVRNFVSDLQQVKYLAFDYSFADPDSHDDLFPGLESLPPLLENLSALFCCFQASELKDCDLAWSVSESSKEFYMEMVENPSYSDEILKILYAWPDPNLEQNKVDCVGEECVLQFPAMAKISTLPIWPLVEYSFDSGIELYEKVKRRRERKADREARTGTSSPSSSDSSEGESFYESDLDDYELDGFIIDNSSEGSEEPSEDGSILNGDMIDDDTRVEEDPDVFNGFSPLEEEDSHDAAADGLPKAIAVNHNSESDEDELSDKPSAGEEPRTITQTSRRKRMIISSDDVDDGEAGEEEPATEPHRRANKRARVVLSDSEEDEDGSRNDMGSEAEVAFRPKKRPRTVLSDSEEDDEDEEEAHNKGRRRPWPKPDSDEDEDEGDKDEDEDVSEDEDEEEEVVSKPMSLMERLRQFRSDVPVSPEGGSPGSSNDYDREERDEDDDDDDDDERRFSDAEFPDSAAEDEEEDGW</sequence>
<protein>
    <recommendedName>
        <fullName evidence="2">2EXR domain-containing protein</fullName>
    </recommendedName>
</protein>
<reference evidence="3 4" key="1">
    <citation type="submission" date="2023-10" db="EMBL/GenBank/DDBJ databases">
        <title>Draft genome sequence of Xylaria bambusicola isolate GMP-LS, the root and basal stem rot pathogen of sugarcane in Indonesia.</title>
        <authorList>
            <person name="Selvaraj P."/>
            <person name="Muralishankar V."/>
            <person name="Muruganantham S."/>
            <person name="Sp S."/>
            <person name="Haryani S."/>
            <person name="Lau K.J.X."/>
            <person name="Naqvi N.I."/>
        </authorList>
    </citation>
    <scope>NUCLEOTIDE SEQUENCE [LARGE SCALE GENOMIC DNA]</scope>
    <source>
        <strain evidence="3">GMP-LS</strain>
    </source>
</reference>
<dbReference type="Proteomes" id="UP001305414">
    <property type="component" value="Unassembled WGS sequence"/>
</dbReference>
<feature type="region of interest" description="Disordered" evidence="1">
    <location>
        <begin position="1"/>
        <end position="70"/>
    </location>
</feature>
<gene>
    <name evidence="3" type="ORF">RRF57_005922</name>
</gene>
<comment type="caution">
    <text evidence="3">The sequence shown here is derived from an EMBL/GenBank/DDBJ whole genome shotgun (WGS) entry which is preliminary data.</text>
</comment>
<feature type="compositionally biased region" description="Acidic residues" evidence="1">
    <location>
        <begin position="36"/>
        <end position="60"/>
    </location>
</feature>
<feature type="domain" description="2EXR" evidence="2">
    <location>
        <begin position="72"/>
        <end position="166"/>
    </location>
</feature>
<feature type="region of interest" description="Disordered" evidence="1">
    <location>
        <begin position="364"/>
        <end position="644"/>
    </location>
</feature>
<keyword evidence="4" id="KW-1185">Reference proteome</keyword>
<feature type="compositionally biased region" description="Acidic residues" evidence="1">
    <location>
        <begin position="385"/>
        <end position="397"/>
    </location>
</feature>
<dbReference type="AlphaFoldDB" id="A0AAN7UKF4"/>
<dbReference type="Pfam" id="PF20150">
    <property type="entry name" value="2EXR"/>
    <property type="match status" value="1"/>
</dbReference>
<evidence type="ECO:0000313" key="4">
    <source>
        <dbReference type="Proteomes" id="UP001305414"/>
    </source>
</evidence>
<feature type="compositionally biased region" description="Acidic residues" evidence="1">
    <location>
        <begin position="524"/>
        <end position="534"/>
    </location>
</feature>